<dbReference type="InterPro" id="IPR051781">
    <property type="entry name" value="Metallo-dep_Hydrolase"/>
</dbReference>
<dbReference type="NCBIfam" id="NF011984">
    <property type="entry name" value="PRK15446.1-5"/>
    <property type="match status" value="1"/>
</dbReference>
<dbReference type="RefSeq" id="WP_092346739.1">
    <property type="nucleotide sequence ID" value="NZ_FNQN01000004.1"/>
</dbReference>
<accession>A0A1H3ZVP5</accession>
<dbReference type="InterPro" id="IPR011059">
    <property type="entry name" value="Metal-dep_hydrolase_composite"/>
</dbReference>
<proteinExistence type="predicted"/>
<dbReference type="GO" id="GO:0016810">
    <property type="term" value="F:hydrolase activity, acting on carbon-nitrogen (but not peptide) bonds"/>
    <property type="evidence" value="ECO:0007669"/>
    <property type="project" value="InterPro"/>
</dbReference>
<dbReference type="SUPFAM" id="SSF51556">
    <property type="entry name" value="Metallo-dependent hydrolases"/>
    <property type="match status" value="1"/>
</dbReference>
<dbReference type="STRING" id="37625.SAMN05660420_01697"/>
<protein>
    <submittedName>
        <fullName evidence="1">Alpha-D-ribose 1-methylphosphonate 5-triphosphate diphosphatase</fullName>
    </submittedName>
</protein>
<dbReference type="NCBIfam" id="TIGR02318">
    <property type="entry name" value="phosphono_phnM"/>
    <property type="match status" value="1"/>
</dbReference>
<dbReference type="AlphaFoldDB" id="A0A1H3ZVP5"/>
<dbReference type="GO" id="GO:0019700">
    <property type="term" value="P:organic phosphonate catabolic process"/>
    <property type="evidence" value="ECO:0007669"/>
    <property type="project" value="InterPro"/>
</dbReference>
<dbReference type="NCBIfam" id="NF011990">
    <property type="entry name" value="PRK15446.2-6"/>
    <property type="match status" value="1"/>
</dbReference>
<dbReference type="PANTHER" id="PTHR43135">
    <property type="entry name" value="ALPHA-D-RIBOSE 1-METHYLPHOSPHONATE 5-TRIPHOSPHATE DIPHOSPHATASE"/>
    <property type="match status" value="1"/>
</dbReference>
<evidence type="ECO:0000313" key="1">
    <source>
        <dbReference type="EMBL" id="SEA27777.1"/>
    </source>
</evidence>
<gene>
    <name evidence="1" type="ORF">SAMN05660420_01697</name>
</gene>
<dbReference type="OrthoDB" id="9785413at2"/>
<dbReference type="PANTHER" id="PTHR43135:SF3">
    <property type="entry name" value="ALPHA-D-RIBOSE 1-METHYLPHOSPHONATE 5-TRIPHOSPHATE DIPHOSPHATASE"/>
    <property type="match status" value="1"/>
</dbReference>
<sequence length="380" mass="41774">MPNLHFINAKIVTREQVIDSHLTTAGGRICTVAENSPQTDYAEIDLNHDFLLPGLVEIHTDNLEKNIQPRPGVLWPSILAAAMAHDHQIIGSGITTVLDALAIGGLRKGGLDTRIFDESFAAICQGQEQQLFKADHALHLRCEVADPNIEKLLPRYGKHPLVKLISVMDHTPGQRQWTDLGKWRLYHRDKRWTDQQAEEVRQERLELQDKYADINRSLAINFAQERQIPLASHDDTTISDTRASSQAGITIAEFPTSLAAARTAQKYDMSVVMGAPNVVRGGSHSGNVSALDLANLNLLDGLSSDYVPASLLHSAFYLAEKLNIPLPQTIAMVSANVAEMAELTDRGEIAVGKRADLIQVSLIDGLPVVRKVWCAGERVA</sequence>
<dbReference type="Proteomes" id="UP000199409">
    <property type="component" value="Unassembled WGS sequence"/>
</dbReference>
<reference evidence="1 2" key="1">
    <citation type="submission" date="2016-10" db="EMBL/GenBank/DDBJ databases">
        <authorList>
            <person name="de Groot N.N."/>
        </authorList>
    </citation>
    <scope>NUCLEOTIDE SEQUENCE [LARGE SCALE GENOMIC DNA]</scope>
    <source>
        <strain evidence="1 2">DSM 7343</strain>
    </source>
</reference>
<dbReference type="InterPro" id="IPR012696">
    <property type="entry name" value="PhnM"/>
</dbReference>
<dbReference type="Gene3D" id="2.30.40.10">
    <property type="entry name" value="Urease, subunit C, domain 1"/>
    <property type="match status" value="2"/>
</dbReference>
<dbReference type="SUPFAM" id="SSF51338">
    <property type="entry name" value="Composite domain of metallo-dependent hydrolases"/>
    <property type="match status" value="1"/>
</dbReference>
<organism evidence="1 2">
    <name type="scientific">Desulfuromusa kysingii</name>
    <dbReference type="NCBI Taxonomy" id="37625"/>
    <lineage>
        <taxon>Bacteria</taxon>
        <taxon>Pseudomonadati</taxon>
        <taxon>Thermodesulfobacteriota</taxon>
        <taxon>Desulfuromonadia</taxon>
        <taxon>Desulfuromonadales</taxon>
        <taxon>Geopsychrobacteraceae</taxon>
        <taxon>Desulfuromusa</taxon>
    </lineage>
</organism>
<dbReference type="Gene3D" id="3.20.20.140">
    <property type="entry name" value="Metal-dependent hydrolases"/>
    <property type="match status" value="2"/>
</dbReference>
<name>A0A1H3ZVP5_9BACT</name>
<evidence type="ECO:0000313" key="2">
    <source>
        <dbReference type="Proteomes" id="UP000199409"/>
    </source>
</evidence>
<dbReference type="EMBL" id="FNQN01000004">
    <property type="protein sequence ID" value="SEA27777.1"/>
    <property type="molecule type" value="Genomic_DNA"/>
</dbReference>
<dbReference type="PIRSF" id="PIRSF038971">
    <property type="entry name" value="PhnM"/>
    <property type="match status" value="1"/>
</dbReference>
<dbReference type="InterPro" id="IPR032466">
    <property type="entry name" value="Metal_Hydrolase"/>
</dbReference>
<keyword evidence="2" id="KW-1185">Reference proteome</keyword>